<dbReference type="GO" id="GO:0000981">
    <property type="term" value="F:DNA-binding transcription factor activity, RNA polymerase II-specific"/>
    <property type="evidence" value="ECO:0007669"/>
    <property type="project" value="InterPro"/>
</dbReference>
<dbReference type="GO" id="GO:0008270">
    <property type="term" value="F:zinc ion binding"/>
    <property type="evidence" value="ECO:0007669"/>
    <property type="project" value="InterPro"/>
</dbReference>
<protein>
    <recommendedName>
        <fullName evidence="4">Zn(2)-C6 fungal-type domain-containing protein</fullName>
    </recommendedName>
</protein>
<dbReference type="SMART" id="SM00066">
    <property type="entry name" value="GAL4"/>
    <property type="match status" value="1"/>
</dbReference>
<dbReference type="InterPro" id="IPR001138">
    <property type="entry name" value="Zn2Cys6_DnaBD"/>
</dbReference>
<dbReference type="AlphaFoldDB" id="A0A9P9DRD1"/>
<name>A0A9P9DRD1_9HYPO</name>
<feature type="region of interest" description="Disordered" evidence="3">
    <location>
        <begin position="69"/>
        <end position="155"/>
    </location>
</feature>
<dbReference type="InterPro" id="IPR021858">
    <property type="entry name" value="Fun_TF"/>
</dbReference>
<sequence>MGDRSKPARGCYICMRRRITCDKAMPHCNKCKVKGLACPGYGVRFRFVPINTVIARGDPRMGSAIHPTQEVAHRPASKDSQVSNQGTSQDPSTGSPENDCTDLVDTHRENPHSGGHWNVVQTRASRRADGSAHDLTSTPRRPAKTHPFTPPSCQVPRIMDPIEALPRFLLDHFAKKISPIMVSFDGEGNGYRKYIMPLAYVDPLINQALCATAAFHLGQHMPRLLPFAEKTRADIIGNLRERASCVNALDDATWAVIHTLILGDLFTGSEEVVSLYHSLTSFIAARGTVGAKSPLAQFLYIQAQLYSFFANSMLADYEDISAATRRYLNESTPDAGPSVQDSHELPQNLDVHCITQEIYLLRMESRVVPAYQDRMTGLLRQLRGLLEHSEHRPDSQTLAWPCFLGAIESESRSRDDHRFFANYLRHVWKTTGPKTMSKTLDRVTTGWERKALGGWVEQFPNRKSF</sequence>
<dbReference type="Proteomes" id="UP000738349">
    <property type="component" value="Unassembled WGS sequence"/>
</dbReference>
<evidence type="ECO:0000256" key="3">
    <source>
        <dbReference type="SAM" id="MobiDB-lite"/>
    </source>
</evidence>
<dbReference type="PANTHER" id="PTHR37534">
    <property type="entry name" value="TRANSCRIPTIONAL ACTIVATOR PROTEIN UGA3"/>
    <property type="match status" value="1"/>
</dbReference>
<dbReference type="InterPro" id="IPR036864">
    <property type="entry name" value="Zn2-C6_fun-type_DNA-bd_sf"/>
</dbReference>
<evidence type="ECO:0000313" key="5">
    <source>
        <dbReference type="EMBL" id="KAH7124404.1"/>
    </source>
</evidence>
<gene>
    <name evidence="5" type="ORF">EDB81DRAFT_220573</name>
</gene>
<dbReference type="EMBL" id="JAGMUV010000022">
    <property type="protein sequence ID" value="KAH7124404.1"/>
    <property type="molecule type" value="Genomic_DNA"/>
</dbReference>
<dbReference type="PROSITE" id="PS50048">
    <property type="entry name" value="ZN2_CY6_FUNGAL_2"/>
    <property type="match status" value="1"/>
</dbReference>
<dbReference type="CDD" id="cd00067">
    <property type="entry name" value="GAL4"/>
    <property type="match status" value="1"/>
</dbReference>
<comment type="caution">
    <text evidence="5">The sequence shown here is derived from an EMBL/GenBank/DDBJ whole genome shotgun (WGS) entry which is preliminary data.</text>
</comment>
<dbReference type="Pfam" id="PF11951">
    <property type="entry name" value="Fungal_trans_2"/>
    <property type="match status" value="2"/>
</dbReference>
<evidence type="ECO:0000256" key="2">
    <source>
        <dbReference type="ARBA" id="ARBA00023242"/>
    </source>
</evidence>
<reference evidence="5" key="1">
    <citation type="journal article" date="2021" name="Nat. Commun.">
        <title>Genetic determinants of endophytism in the Arabidopsis root mycobiome.</title>
        <authorList>
            <person name="Mesny F."/>
            <person name="Miyauchi S."/>
            <person name="Thiergart T."/>
            <person name="Pickel B."/>
            <person name="Atanasova L."/>
            <person name="Karlsson M."/>
            <person name="Huettel B."/>
            <person name="Barry K.W."/>
            <person name="Haridas S."/>
            <person name="Chen C."/>
            <person name="Bauer D."/>
            <person name="Andreopoulos W."/>
            <person name="Pangilinan J."/>
            <person name="LaButti K."/>
            <person name="Riley R."/>
            <person name="Lipzen A."/>
            <person name="Clum A."/>
            <person name="Drula E."/>
            <person name="Henrissat B."/>
            <person name="Kohler A."/>
            <person name="Grigoriev I.V."/>
            <person name="Martin F.M."/>
            <person name="Hacquard S."/>
        </authorList>
    </citation>
    <scope>NUCLEOTIDE SEQUENCE</scope>
    <source>
        <strain evidence="5">MPI-CAGE-AT-0147</strain>
    </source>
</reference>
<dbReference type="SUPFAM" id="SSF57701">
    <property type="entry name" value="Zn2/Cys6 DNA-binding domain"/>
    <property type="match status" value="1"/>
</dbReference>
<feature type="domain" description="Zn(2)-C6 fungal-type" evidence="4">
    <location>
        <begin position="10"/>
        <end position="38"/>
    </location>
</feature>
<dbReference type="GO" id="GO:0045944">
    <property type="term" value="P:positive regulation of transcription by RNA polymerase II"/>
    <property type="evidence" value="ECO:0007669"/>
    <property type="project" value="TreeGrafter"/>
</dbReference>
<dbReference type="OrthoDB" id="5386330at2759"/>
<accession>A0A9P9DRD1</accession>
<dbReference type="GO" id="GO:0000976">
    <property type="term" value="F:transcription cis-regulatory region binding"/>
    <property type="evidence" value="ECO:0007669"/>
    <property type="project" value="TreeGrafter"/>
</dbReference>
<dbReference type="PANTHER" id="PTHR37534:SF17">
    <property type="entry name" value="ZN(2)-C6 FUNGAL-TYPE DOMAIN-CONTAINING PROTEIN"/>
    <property type="match status" value="1"/>
</dbReference>
<organism evidence="5 6">
    <name type="scientific">Dactylonectria macrodidyma</name>
    <dbReference type="NCBI Taxonomy" id="307937"/>
    <lineage>
        <taxon>Eukaryota</taxon>
        <taxon>Fungi</taxon>
        <taxon>Dikarya</taxon>
        <taxon>Ascomycota</taxon>
        <taxon>Pezizomycotina</taxon>
        <taxon>Sordariomycetes</taxon>
        <taxon>Hypocreomycetidae</taxon>
        <taxon>Hypocreales</taxon>
        <taxon>Nectriaceae</taxon>
        <taxon>Dactylonectria</taxon>
    </lineage>
</organism>
<proteinExistence type="predicted"/>
<keyword evidence="2" id="KW-0539">Nucleus</keyword>
<comment type="subcellular location">
    <subcellularLocation>
        <location evidence="1">Nucleus</location>
    </subcellularLocation>
</comment>
<evidence type="ECO:0000256" key="1">
    <source>
        <dbReference type="ARBA" id="ARBA00004123"/>
    </source>
</evidence>
<evidence type="ECO:0000259" key="4">
    <source>
        <dbReference type="PROSITE" id="PS50048"/>
    </source>
</evidence>
<keyword evidence="6" id="KW-1185">Reference proteome</keyword>
<feature type="compositionally biased region" description="Polar residues" evidence="3">
    <location>
        <begin position="78"/>
        <end position="98"/>
    </location>
</feature>
<evidence type="ECO:0000313" key="6">
    <source>
        <dbReference type="Proteomes" id="UP000738349"/>
    </source>
</evidence>
<dbReference type="GO" id="GO:0005634">
    <property type="term" value="C:nucleus"/>
    <property type="evidence" value="ECO:0007669"/>
    <property type="project" value="UniProtKB-SubCell"/>
</dbReference>